<comment type="caution">
    <text evidence="1">The sequence shown here is derived from an EMBL/GenBank/DDBJ whole genome shotgun (WGS) entry which is preliminary data.</text>
</comment>
<dbReference type="InterPro" id="IPR036388">
    <property type="entry name" value="WH-like_DNA-bd_sf"/>
</dbReference>
<organism evidence="1">
    <name type="scientific">marine sediment metagenome</name>
    <dbReference type="NCBI Taxonomy" id="412755"/>
    <lineage>
        <taxon>unclassified sequences</taxon>
        <taxon>metagenomes</taxon>
        <taxon>ecological metagenomes</taxon>
    </lineage>
</organism>
<proteinExistence type="predicted"/>
<reference evidence="1" key="1">
    <citation type="journal article" date="2015" name="Nature">
        <title>Complex archaea that bridge the gap between prokaryotes and eukaryotes.</title>
        <authorList>
            <person name="Spang A."/>
            <person name="Saw J.H."/>
            <person name="Jorgensen S.L."/>
            <person name="Zaremba-Niedzwiedzka K."/>
            <person name="Martijn J."/>
            <person name="Lind A.E."/>
            <person name="van Eijk R."/>
            <person name="Schleper C."/>
            <person name="Guy L."/>
            <person name="Ettema T.J."/>
        </authorList>
    </citation>
    <scope>NUCLEOTIDE SEQUENCE</scope>
</reference>
<dbReference type="EMBL" id="LAZR01037425">
    <property type="protein sequence ID" value="KKL22239.1"/>
    <property type="molecule type" value="Genomic_DNA"/>
</dbReference>
<dbReference type="Gene3D" id="1.10.10.10">
    <property type="entry name" value="Winged helix-like DNA-binding domain superfamily/Winged helix DNA-binding domain"/>
    <property type="match status" value="1"/>
</dbReference>
<protein>
    <recommendedName>
        <fullName evidence="2">Helix-turn-helix type 11 domain-containing protein</fullName>
    </recommendedName>
</protein>
<sequence>MTDIEEEVLSLIRKGRDNAIRSNVIAGVVGCAERVVRKAIRELITQGYCILSATDSPPGYFIAADWEEVMDYAKALRKRGIEDLRRRRDILQAAPSKVPPKQLELIGK</sequence>
<dbReference type="AlphaFoldDB" id="A0A0F9BK28"/>
<gene>
    <name evidence="1" type="ORF">LCGC14_2437410</name>
</gene>
<evidence type="ECO:0000313" key="1">
    <source>
        <dbReference type="EMBL" id="KKL22239.1"/>
    </source>
</evidence>
<accession>A0A0F9BK28</accession>
<evidence type="ECO:0008006" key="2">
    <source>
        <dbReference type="Google" id="ProtNLM"/>
    </source>
</evidence>
<name>A0A0F9BK28_9ZZZZ</name>